<dbReference type="InterPro" id="IPR036259">
    <property type="entry name" value="MFS_trans_sf"/>
</dbReference>
<dbReference type="FunFam" id="3.40.50.150:FF:000088">
    <property type="entry name" value="Polyamine aminopropyltransferase"/>
    <property type="match status" value="1"/>
</dbReference>
<feature type="transmembrane region" description="Helical" evidence="4">
    <location>
        <begin position="161"/>
        <end position="184"/>
    </location>
</feature>
<organism evidence="7 8">
    <name type="scientific">Actinomadura hallensis</name>
    <dbReference type="NCBI Taxonomy" id="337895"/>
    <lineage>
        <taxon>Bacteria</taxon>
        <taxon>Bacillati</taxon>
        <taxon>Actinomycetota</taxon>
        <taxon>Actinomycetes</taxon>
        <taxon>Streptosporangiales</taxon>
        <taxon>Thermomonosporaceae</taxon>
        <taxon>Actinomadura</taxon>
    </lineage>
</organism>
<dbReference type="InterPro" id="IPR030373">
    <property type="entry name" value="PABS_CS"/>
</dbReference>
<keyword evidence="4" id="KW-1003">Cell membrane</keyword>
<evidence type="ECO:0000259" key="6">
    <source>
        <dbReference type="PROSITE" id="PS51006"/>
    </source>
</evidence>
<dbReference type="CDD" id="cd02440">
    <property type="entry name" value="AdoMet_MTases"/>
    <property type="match status" value="1"/>
</dbReference>
<dbReference type="SUPFAM" id="SSF103473">
    <property type="entry name" value="MFS general substrate transporter"/>
    <property type="match status" value="1"/>
</dbReference>
<evidence type="ECO:0000256" key="4">
    <source>
        <dbReference type="HAMAP-Rule" id="MF_00198"/>
    </source>
</evidence>
<name>A0A543IAU8_9ACTN</name>
<dbReference type="Proteomes" id="UP000316706">
    <property type="component" value="Unassembled WGS sequence"/>
</dbReference>
<feature type="transmembrane region" description="Helical" evidence="4">
    <location>
        <begin position="224"/>
        <end position="242"/>
    </location>
</feature>
<comment type="caution">
    <text evidence="4">Lacks conserved residue(s) required for the propagation of feature annotation.</text>
</comment>
<evidence type="ECO:0000313" key="8">
    <source>
        <dbReference type="Proteomes" id="UP000316706"/>
    </source>
</evidence>
<dbReference type="InterPro" id="IPR030374">
    <property type="entry name" value="PABS"/>
</dbReference>
<reference evidence="7 8" key="1">
    <citation type="submission" date="2019-06" db="EMBL/GenBank/DDBJ databases">
        <title>Sequencing the genomes of 1000 actinobacteria strains.</title>
        <authorList>
            <person name="Klenk H.-P."/>
        </authorList>
    </citation>
    <scope>NUCLEOTIDE SEQUENCE [LARGE SCALE GENOMIC DNA]</scope>
    <source>
        <strain evidence="7 8">DSM 45043</strain>
    </source>
</reference>
<dbReference type="Gene3D" id="3.40.50.150">
    <property type="entry name" value="Vaccinia Virus protein VP39"/>
    <property type="match status" value="1"/>
</dbReference>
<proteinExistence type="inferred from homology"/>
<feature type="binding site" evidence="4">
    <location>
        <position position="302"/>
    </location>
    <ligand>
        <name>spermidine</name>
        <dbReference type="ChEBI" id="CHEBI:57834"/>
    </ligand>
</feature>
<dbReference type="Pfam" id="PF01564">
    <property type="entry name" value="Spermine_synth"/>
    <property type="match status" value="1"/>
</dbReference>
<feature type="domain" description="PABS" evidence="6">
    <location>
        <begin position="237"/>
        <end position="475"/>
    </location>
</feature>
<comment type="pathway">
    <text evidence="4">Amine and polyamine biosynthesis; spermidine biosynthesis; spermidine from putrescine: step 1/1.</text>
</comment>
<dbReference type="NCBIfam" id="NF002956">
    <property type="entry name" value="PRK03612.1"/>
    <property type="match status" value="1"/>
</dbReference>
<dbReference type="AlphaFoldDB" id="A0A543IAU8"/>
<dbReference type="InterPro" id="IPR029063">
    <property type="entry name" value="SAM-dependent_MTases_sf"/>
</dbReference>
<dbReference type="PROSITE" id="PS01330">
    <property type="entry name" value="PABS_1"/>
    <property type="match status" value="1"/>
</dbReference>
<keyword evidence="4" id="KW-0745">Spermidine biosynthesis</keyword>
<keyword evidence="4" id="KW-1133">Transmembrane helix</keyword>
<sequence length="535" mass="58018">MSEDTAVRAERDGSAEAAPVSLSIPARVARALVLAAVFTCAACGLVYELALVALGSYLMGNSVTQASIVLSVMVFAMGVGSLLAKPLRRWPVAAFAVVEAALAVVGGLSVLALYAAFAWLNLYNPVLIVVAFLVGALIGAELPLLMTLLQRIRRQEAGAAVADLFAADYVGALIGGLAFPFLLLPLFGHIRGALLVGAVNVVAGMAVVLWLFRRELGRGVQAALWSTMAAVLLVLGGTYALADRFEVSARQVLYRDPIVLSQRTPYQEIVITRQVSLSGRPDMRLFLNGDLQFSSVDEYRYHESLVHPIMSGPHGRVLILGGGDGLALREVLRYDGVRSATLVELDPEVLRLARTYGPLASLNERAFEDPRVRTVEADAFTWLRGLNEQFDAVIVDMPDPDDVATAKLYSVEFYGMVKRILAPGGRMVVQAGSPYFAPKSFWSIEKSVAAAGLATVPYHVDVPSFGDWGFVLSAPTEEPPALRLASDLPELRFMDEALLQAATVFPKDRRSRDVEVNTLTHPHLVRYQEQEWKDV</sequence>
<evidence type="ECO:0000256" key="2">
    <source>
        <dbReference type="ARBA" id="ARBA00022679"/>
    </source>
</evidence>
<evidence type="ECO:0000256" key="5">
    <source>
        <dbReference type="PROSITE-ProRule" id="PRU00354"/>
    </source>
</evidence>
<feature type="transmembrane region" description="Helical" evidence="4">
    <location>
        <begin position="190"/>
        <end position="212"/>
    </location>
</feature>
<feature type="active site" description="Proton acceptor" evidence="4 5">
    <location>
        <position position="396"/>
    </location>
</feature>
<dbReference type="OrthoDB" id="9793120at2"/>
<dbReference type="PROSITE" id="PS51006">
    <property type="entry name" value="PABS_2"/>
    <property type="match status" value="1"/>
</dbReference>
<feature type="transmembrane region" description="Helical" evidence="4">
    <location>
        <begin position="31"/>
        <end position="54"/>
    </location>
</feature>
<evidence type="ECO:0000256" key="1">
    <source>
        <dbReference type="ARBA" id="ARBA00007867"/>
    </source>
</evidence>
<keyword evidence="4" id="KW-0472">Membrane</keyword>
<evidence type="ECO:0000313" key="7">
    <source>
        <dbReference type="EMBL" id="TQM67712.1"/>
    </source>
</evidence>
<comment type="function">
    <text evidence="4">Catalyzes the irreversible transfer of a propylamine group from the amino donor S-adenosylmethioninamine (decarboxy-AdoMet) to putrescine (1,4-diaminobutane) to yield spermidine.</text>
</comment>
<comment type="caution">
    <text evidence="7">The sequence shown here is derived from an EMBL/GenBank/DDBJ whole genome shotgun (WGS) entry which is preliminary data.</text>
</comment>
<feature type="transmembrane region" description="Helical" evidence="4">
    <location>
        <begin position="96"/>
        <end position="120"/>
    </location>
</feature>
<dbReference type="GO" id="GO:0005886">
    <property type="term" value="C:plasma membrane"/>
    <property type="evidence" value="ECO:0007669"/>
    <property type="project" value="UniProtKB-SubCell"/>
</dbReference>
<dbReference type="EC" id="2.5.1.16" evidence="4"/>
<feature type="binding site" evidence="4">
    <location>
        <position position="267"/>
    </location>
    <ligand>
        <name>S-methyl-5'-thioadenosine</name>
        <dbReference type="ChEBI" id="CHEBI:17509"/>
    </ligand>
</feature>
<feature type="transmembrane region" description="Helical" evidence="4">
    <location>
        <begin position="66"/>
        <end position="84"/>
    </location>
</feature>
<keyword evidence="3 4" id="KW-0620">Polyamine biosynthesis</keyword>
<dbReference type="UniPathway" id="UPA00248">
    <property type="reaction ID" value="UER00314"/>
</dbReference>
<feature type="transmembrane region" description="Helical" evidence="4">
    <location>
        <begin position="126"/>
        <end position="149"/>
    </location>
</feature>
<dbReference type="RefSeq" id="WP_141966708.1">
    <property type="nucleotide sequence ID" value="NZ_VFPO01000001.1"/>
</dbReference>
<protein>
    <recommendedName>
        <fullName evidence="4">Polyamine aminopropyltransferase</fullName>
    </recommendedName>
    <alternativeName>
        <fullName evidence="4">Putrescine aminopropyltransferase</fullName>
        <shortName evidence="4">PAPT</shortName>
    </alternativeName>
    <alternativeName>
        <fullName evidence="4">Spermidine synthase</fullName>
        <shortName evidence="4">SPDS</shortName>
        <shortName evidence="4">SPDSY</shortName>
        <ecNumber evidence="4">2.5.1.16</ecNumber>
    </alternativeName>
</protein>
<dbReference type="InterPro" id="IPR001045">
    <property type="entry name" value="Spermi_synthase"/>
</dbReference>
<comment type="similarity">
    <text evidence="1 4">Belongs to the spermidine/spermine synthase family.</text>
</comment>
<feature type="binding site" evidence="4">
    <location>
        <position position="344"/>
    </location>
    <ligand>
        <name>S-methyl-5'-thioadenosine</name>
        <dbReference type="ChEBI" id="CHEBI:17509"/>
    </ligand>
</feature>
<keyword evidence="4" id="KW-0812">Transmembrane</keyword>
<accession>A0A543IAU8</accession>
<dbReference type="GO" id="GO:0010487">
    <property type="term" value="F:thermospermine synthase activity"/>
    <property type="evidence" value="ECO:0007669"/>
    <property type="project" value="UniProtKB-ARBA"/>
</dbReference>
<keyword evidence="8" id="KW-1185">Reference proteome</keyword>
<comment type="catalytic activity">
    <reaction evidence="4">
        <text>S-adenosyl 3-(methylsulfanyl)propylamine + putrescine = S-methyl-5'-thioadenosine + spermidine + H(+)</text>
        <dbReference type="Rhea" id="RHEA:12721"/>
        <dbReference type="ChEBI" id="CHEBI:15378"/>
        <dbReference type="ChEBI" id="CHEBI:17509"/>
        <dbReference type="ChEBI" id="CHEBI:57443"/>
        <dbReference type="ChEBI" id="CHEBI:57834"/>
        <dbReference type="ChEBI" id="CHEBI:326268"/>
        <dbReference type="EC" id="2.5.1.16"/>
    </reaction>
</comment>
<evidence type="ECO:0000256" key="3">
    <source>
        <dbReference type="ARBA" id="ARBA00023115"/>
    </source>
</evidence>
<keyword evidence="2 4" id="KW-0808">Transferase</keyword>
<dbReference type="PANTHER" id="PTHR43317">
    <property type="entry name" value="THERMOSPERMINE SYNTHASE ACAULIS5"/>
    <property type="match status" value="1"/>
</dbReference>
<dbReference type="PANTHER" id="PTHR43317:SF1">
    <property type="entry name" value="THERMOSPERMINE SYNTHASE ACAULIS5"/>
    <property type="match status" value="1"/>
</dbReference>
<dbReference type="NCBIfam" id="NF037959">
    <property type="entry name" value="MFS_SpdSyn"/>
    <property type="match status" value="1"/>
</dbReference>
<dbReference type="HAMAP" id="MF_00198">
    <property type="entry name" value="Spermidine_synth"/>
    <property type="match status" value="1"/>
</dbReference>
<comment type="subcellular location">
    <subcellularLocation>
        <location evidence="4">Cell membrane</location>
        <topology evidence="4">Multi-pass membrane protein</topology>
    </subcellularLocation>
</comment>
<dbReference type="EMBL" id="VFPO01000001">
    <property type="protein sequence ID" value="TQM67712.1"/>
    <property type="molecule type" value="Genomic_DNA"/>
</dbReference>
<dbReference type="SUPFAM" id="SSF53335">
    <property type="entry name" value="S-adenosyl-L-methionine-dependent methyltransferases"/>
    <property type="match status" value="1"/>
</dbReference>
<dbReference type="GO" id="GO:0004766">
    <property type="term" value="F:spermidine synthase activity"/>
    <property type="evidence" value="ECO:0007669"/>
    <property type="project" value="UniProtKB-UniRule"/>
</dbReference>
<feature type="binding site" evidence="4">
    <location>
        <position position="324"/>
    </location>
    <ligand>
        <name>spermidine</name>
        <dbReference type="ChEBI" id="CHEBI:57834"/>
    </ligand>
</feature>
<feature type="binding site" evidence="4">
    <location>
        <begin position="378"/>
        <end position="379"/>
    </location>
    <ligand>
        <name>S-methyl-5'-thioadenosine</name>
        <dbReference type="ChEBI" id="CHEBI:17509"/>
    </ligand>
</feature>
<gene>
    <name evidence="4" type="primary">speE</name>
    <name evidence="7" type="ORF">FHX41_1332</name>
</gene>
<comment type="subunit">
    <text evidence="4">Homodimer or homotetramer.</text>
</comment>
<dbReference type="GO" id="GO:0008295">
    <property type="term" value="P:spermidine biosynthetic process"/>
    <property type="evidence" value="ECO:0007669"/>
    <property type="project" value="UniProtKB-UniRule"/>
</dbReference>